<evidence type="ECO:0000256" key="1">
    <source>
        <dbReference type="ARBA" id="ARBA00022801"/>
    </source>
</evidence>
<dbReference type="SUPFAM" id="SSF82171">
    <property type="entry name" value="DPP6 N-terminal domain-like"/>
    <property type="match status" value="1"/>
</dbReference>
<dbReference type="RefSeq" id="WP_066787183.1">
    <property type="nucleotide sequence ID" value="NZ_LWQS01000051.1"/>
</dbReference>
<accession>A0A178MDB1</accession>
<evidence type="ECO:0000313" key="4">
    <source>
        <dbReference type="Proteomes" id="UP000078287"/>
    </source>
</evidence>
<dbReference type="InterPro" id="IPR001375">
    <property type="entry name" value="Peptidase_S9_cat"/>
</dbReference>
<keyword evidence="4" id="KW-1185">Reference proteome</keyword>
<dbReference type="AlphaFoldDB" id="A0A178MDB1"/>
<dbReference type="PANTHER" id="PTHR42776">
    <property type="entry name" value="SERINE PEPTIDASE S9 FAMILY MEMBER"/>
    <property type="match status" value="1"/>
</dbReference>
<dbReference type="GO" id="GO:0004252">
    <property type="term" value="F:serine-type endopeptidase activity"/>
    <property type="evidence" value="ECO:0007669"/>
    <property type="project" value="TreeGrafter"/>
</dbReference>
<dbReference type="Gene3D" id="3.40.50.1820">
    <property type="entry name" value="alpha/beta hydrolase"/>
    <property type="match status" value="1"/>
</dbReference>
<reference evidence="3 4" key="1">
    <citation type="submission" date="2016-04" db="EMBL/GenBank/DDBJ databases">
        <title>Chloroflexus islandicus sp. nov., a thermophilic filamentous anoxygenic phototrophic bacterium from geyser Strokkur (Iceland).</title>
        <authorList>
            <person name="Gaisin V.A."/>
            <person name="Kalashnikov A.M."/>
            <person name="Sukhacheva M.V."/>
            <person name="Grouzdev D.S."/>
            <person name="Ivanov T.M."/>
            <person name="Kuznetsov B."/>
            <person name="Gorlenko V.M."/>
        </authorList>
    </citation>
    <scope>NUCLEOTIDE SEQUENCE [LARGE SCALE GENOMIC DNA]</scope>
    <source>
        <strain evidence="4">isl-2</strain>
    </source>
</reference>
<dbReference type="InterPro" id="IPR029058">
    <property type="entry name" value="AB_hydrolase_fold"/>
</dbReference>
<dbReference type="PANTHER" id="PTHR42776:SF27">
    <property type="entry name" value="DIPEPTIDYL PEPTIDASE FAMILY MEMBER 6"/>
    <property type="match status" value="1"/>
</dbReference>
<proteinExistence type="predicted"/>
<sequence>MRRPRRLWWIGVLVAMMSLVVPVAAAPIRNNIVNVDQFGDEKDLPPNLLSDEEIERIDRLQNGASYPLAISEISPDDAAVLISSNEGIAFLDIATGDTVPVDTTVFDFLVPLPFFGFGSYSWQDESTLGVLAVNFFATGNQDALAALFIDRFTGSINAAPVAIPDQNFGFVSVAPNLTSWLILREPPEASEEPPAVGSKSFTKRYTIGLPTPLIARESRIELPARLQRRVDLFRQQRPDLLARFLFQQEEDSSTVEVTREPYNLFLYDVNTGEERYVTSIPYASALLNDTWTSDSAQLAISFFGVPDAEGRSAYIGSLFSEEIYRDMTGNLPPRQNPVIQNNNTYVIDFASGQTQVIRPDAAAGAPILEAHDWAPGGQALLIKAHHPAYLKGRTYPVYYPRFSSRTSFRFYDRNGNGQFRWTKTFEHPMLSGGDVVYASIADFVSPDEIIIRGVVGSNRHPYYYNRVSGELRNLADRAGSYFNVVATSSSTRQIVFTHTSYTAPPDIYRLRWDGSALYRLTWQNEELRVEANLREDPVTFTLRNGQVRVGTLIQAADAPFPPKNVRMIVWQEGGPNVPMLNQWAANVENPYALLPSFGFALLITPVAGRHGYTPAIYNSLVDNANFGQIDIDEQAEIVQQAITRGWTSRGKVGITGCSYGGYFTIQSIVRYPDLYAAANPQCAFIDVLSEWQLGSVILPPYLEGLPPYKALNEYIKDSPSYGADKVKAAVLTFHGTDDFLPIVQNENFHLQLVNRGVPARMVRFIFEGHGLGMPENQLYAAQEQIQWFRTHLK</sequence>
<protein>
    <submittedName>
        <fullName evidence="3">Peptidase S9</fullName>
    </submittedName>
</protein>
<dbReference type="Proteomes" id="UP000078287">
    <property type="component" value="Unassembled WGS sequence"/>
</dbReference>
<dbReference type="STRING" id="1707952.A6A03_13975"/>
<name>A0A178MDB1_9CHLR</name>
<evidence type="ECO:0000313" key="3">
    <source>
        <dbReference type="EMBL" id="OAN45844.1"/>
    </source>
</evidence>
<dbReference type="SUPFAM" id="SSF53474">
    <property type="entry name" value="alpha/beta-Hydrolases"/>
    <property type="match status" value="1"/>
</dbReference>
<dbReference type="GO" id="GO:0006508">
    <property type="term" value="P:proteolysis"/>
    <property type="evidence" value="ECO:0007669"/>
    <property type="project" value="InterPro"/>
</dbReference>
<organism evidence="3 4">
    <name type="scientific">Chloroflexus islandicus</name>
    <dbReference type="NCBI Taxonomy" id="1707952"/>
    <lineage>
        <taxon>Bacteria</taxon>
        <taxon>Bacillati</taxon>
        <taxon>Chloroflexota</taxon>
        <taxon>Chloroflexia</taxon>
        <taxon>Chloroflexales</taxon>
        <taxon>Chloroflexineae</taxon>
        <taxon>Chloroflexaceae</taxon>
        <taxon>Chloroflexus</taxon>
    </lineage>
</organism>
<dbReference type="EMBL" id="LWQS01000051">
    <property type="protein sequence ID" value="OAN45844.1"/>
    <property type="molecule type" value="Genomic_DNA"/>
</dbReference>
<dbReference type="OrthoDB" id="108903at2"/>
<gene>
    <name evidence="3" type="ORF">A6A03_13975</name>
</gene>
<dbReference type="Pfam" id="PF00326">
    <property type="entry name" value="Peptidase_S9"/>
    <property type="match status" value="1"/>
</dbReference>
<comment type="caution">
    <text evidence="3">The sequence shown here is derived from an EMBL/GenBank/DDBJ whole genome shotgun (WGS) entry which is preliminary data.</text>
</comment>
<keyword evidence="1" id="KW-0378">Hydrolase</keyword>
<evidence type="ECO:0000259" key="2">
    <source>
        <dbReference type="Pfam" id="PF00326"/>
    </source>
</evidence>
<feature type="domain" description="Peptidase S9 prolyl oligopeptidase catalytic" evidence="2">
    <location>
        <begin position="593"/>
        <end position="793"/>
    </location>
</feature>